<dbReference type="PANTHER" id="PTHR43132:SF2">
    <property type="entry name" value="ARSENICAL RESISTANCE OPERON REPRESSOR ARSR-RELATED"/>
    <property type="match status" value="1"/>
</dbReference>
<gene>
    <name evidence="5" type="ordered locus">Meso_4198</name>
</gene>
<dbReference type="Pfam" id="PF12840">
    <property type="entry name" value="HTH_20"/>
    <property type="match status" value="1"/>
</dbReference>
<feature type="domain" description="HTH arsR-type" evidence="4">
    <location>
        <begin position="1"/>
        <end position="95"/>
    </location>
</feature>
<geneLocation type="plasmid" evidence="5">
    <name>1</name>
</geneLocation>
<dbReference type="InterPro" id="IPR011991">
    <property type="entry name" value="ArsR-like_HTH"/>
</dbReference>
<dbReference type="HOGENOM" id="CLU_097806_2_0_5"/>
<dbReference type="InterPro" id="IPR001845">
    <property type="entry name" value="HTH_ArsR_DNA-bd_dom"/>
</dbReference>
<dbReference type="InterPro" id="IPR036390">
    <property type="entry name" value="WH_DNA-bd_sf"/>
</dbReference>
<dbReference type="SMART" id="SM00418">
    <property type="entry name" value="HTH_ARSR"/>
    <property type="match status" value="1"/>
</dbReference>
<dbReference type="PANTHER" id="PTHR43132">
    <property type="entry name" value="ARSENICAL RESISTANCE OPERON REPRESSOR ARSR-RELATED"/>
    <property type="match status" value="1"/>
</dbReference>
<dbReference type="InterPro" id="IPR036388">
    <property type="entry name" value="WH-like_DNA-bd_sf"/>
</dbReference>
<reference evidence="5" key="1">
    <citation type="submission" date="2006-06" db="EMBL/GenBank/DDBJ databases">
        <title>Complete sequence of Plasmid 1 of Chelativorans sp. BNC1.</title>
        <authorList>
            <consortium name="US DOE Joint Genome Institute"/>
            <person name="Copeland A."/>
            <person name="Lucas S."/>
            <person name="Lapidus A."/>
            <person name="Barry K."/>
            <person name="Detter J.C."/>
            <person name="Glavina del Rio T."/>
            <person name="Hammon N."/>
            <person name="Israni S."/>
            <person name="Dalin E."/>
            <person name="Tice H."/>
            <person name="Pitluck S."/>
            <person name="Chertkov O."/>
            <person name="Brettin T."/>
            <person name="Bruce D."/>
            <person name="Han C."/>
            <person name="Tapia R."/>
            <person name="Gilna P."/>
            <person name="Schmutz J."/>
            <person name="Larimer F."/>
            <person name="Land M."/>
            <person name="Hauser L."/>
            <person name="Kyrpides N."/>
            <person name="Mikhailova N."/>
            <person name="Richardson P."/>
        </authorList>
    </citation>
    <scope>NUCLEOTIDE SEQUENCE</scope>
    <source>
        <strain evidence="5">BNC1</strain>
        <plasmid evidence="5">1</plasmid>
    </source>
</reference>
<name>Q11N27_CHESB</name>
<dbReference type="GO" id="GO:0003677">
    <property type="term" value="F:DNA binding"/>
    <property type="evidence" value="ECO:0007669"/>
    <property type="project" value="UniProtKB-KW"/>
</dbReference>
<dbReference type="PRINTS" id="PR00778">
    <property type="entry name" value="HTHARSR"/>
</dbReference>
<evidence type="ECO:0000313" key="5">
    <source>
        <dbReference type="EMBL" id="ABG61181.1"/>
    </source>
</evidence>
<accession>Q11N27</accession>
<dbReference type="AlphaFoldDB" id="Q11N27"/>
<protein>
    <submittedName>
        <fullName evidence="5">Transcriptional regulator, ArsR family</fullName>
    </submittedName>
</protein>
<evidence type="ECO:0000256" key="3">
    <source>
        <dbReference type="ARBA" id="ARBA00023163"/>
    </source>
</evidence>
<dbReference type="Gene3D" id="1.10.10.10">
    <property type="entry name" value="Winged helix-like DNA-binding domain superfamily/Winged helix DNA-binding domain"/>
    <property type="match status" value="1"/>
</dbReference>
<proteinExistence type="predicted"/>
<dbReference type="CDD" id="cd00090">
    <property type="entry name" value="HTH_ARSR"/>
    <property type="match status" value="1"/>
</dbReference>
<dbReference type="EMBL" id="CP000389">
    <property type="protein sequence ID" value="ABG61181.1"/>
    <property type="molecule type" value="Genomic_DNA"/>
</dbReference>
<dbReference type="InterPro" id="IPR051011">
    <property type="entry name" value="Metal_resp_trans_reg"/>
</dbReference>
<dbReference type="PROSITE" id="PS50987">
    <property type="entry name" value="HTH_ARSR_2"/>
    <property type="match status" value="1"/>
</dbReference>
<keyword evidence="3" id="KW-0804">Transcription</keyword>
<dbReference type="GO" id="GO:0003700">
    <property type="term" value="F:DNA-binding transcription factor activity"/>
    <property type="evidence" value="ECO:0007669"/>
    <property type="project" value="InterPro"/>
</dbReference>
<evidence type="ECO:0000256" key="1">
    <source>
        <dbReference type="ARBA" id="ARBA00023015"/>
    </source>
</evidence>
<dbReference type="SUPFAM" id="SSF46785">
    <property type="entry name" value="Winged helix' DNA-binding domain"/>
    <property type="match status" value="1"/>
</dbReference>
<keyword evidence="5" id="KW-0614">Plasmid</keyword>
<keyword evidence="2" id="KW-0238">DNA-binding</keyword>
<keyword evidence="1" id="KW-0805">Transcription regulation</keyword>
<organism evidence="5">
    <name type="scientific">Chelativorans sp. (strain BNC1)</name>
    <dbReference type="NCBI Taxonomy" id="266779"/>
    <lineage>
        <taxon>Bacteria</taxon>
        <taxon>Pseudomonadati</taxon>
        <taxon>Pseudomonadota</taxon>
        <taxon>Alphaproteobacteria</taxon>
        <taxon>Hyphomicrobiales</taxon>
        <taxon>Phyllobacteriaceae</taxon>
        <taxon>Chelativorans</taxon>
    </lineage>
</organism>
<sequence length="124" mass="13505">MESEQAILAFAALAQATRLDVFRLLMEHEPGGLPAGDIARHLAVPHNTMSTHLAILSRAGLIEAERHSRSIIYRARLDAVRDLTGFLVKDCCGGHPEICTPLIADLSPCCTPKKTAVREAARHE</sequence>
<dbReference type="OrthoDB" id="9804742at2"/>
<evidence type="ECO:0000256" key="2">
    <source>
        <dbReference type="ARBA" id="ARBA00023125"/>
    </source>
</evidence>
<dbReference type="NCBIfam" id="NF033788">
    <property type="entry name" value="HTH_metalloreg"/>
    <property type="match status" value="1"/>
</dbReference>
<dbReference type="KEGG" id="mes:Meso_4198"/>
<evidence type="ECO:0000259" key="4">
    <source>
        <dbReference type="PROSITE" id="PS50987"/>
    </source>
</evidence>